<dbReference type="AlphaFoldDB" id="A0A3S1A9W1"/>
<gene>
    <name evidence="3" type="ORF">F126LOC_000270</name>
    <name evidence="2" type="ORF">H4F48_14670</name>
</gene>
<evidence type="ECO:0000313" key="3">
    <source>
        <dbReference type="EMBL" id="QPK24321.1"/>
    </source>
</evidence>
<proteinExistence type="predicted"/>
<sequence>MKGIVSVVLLCTSFPCFAAWGYEMTMCRNGAFPDYPDQYSVAKITAVHGDKVHFYDDDVRNGCPDNKAICQYETHLKAGDNVIVAQEKDGWSCVWHFGKKSEFVGWVEPAYLKKQPIKTADINAWLGSWHQYSDSIKITRGKNGTLHLKGKATWHGGVSSYGERIVHYGNISASAIPNGNRLQWGDSLEEFECKGVMQLINGNLIVEDNGNCGGMNVRFNGIYRLKR</sequence>
<dbReference type="EMBL" id="CP065031">
    <property type="protein sequence ID" value="QPK24321.1"/>
    <property type="molecule type" value="Genomic_DNA"/>
</dbReference>
<reference evidence="2 5" key="1">
    <citation type="submission" date="2020-07" db="EMBL/GenBank/DDBJ databases">
        <title>A pangenomic view of the genus Pectobacterium provides insights into genome organization, phylogeny, and virulence.</title>
        <authorList>
            <person name="Jonkheer E."/>
            <person name="Brankovics B."/>
            <person name="Houwers I."/>
            <person name="Van Der Wolf J."/>
            <person name="Bonants P."/>
            <person name="Vreeburg R."/>
            <person name="Bollema R."/>
            <person name="De Haan J."/>
            <person name="Berke L."/>
            <person name="De Ridder D."/>
            <person name="Smit S."/>
            <person name="Van Der Lee T.A.J."/>
        </authorList>
    </citation>
    <scope>NUCLEOTIDE SEQUENCE [LARGE SCALE GENOMIC DNA]</scope>
    <source>
        <strain evidence="2 5">NAK:384</strain>
    </source>
</reference>
<evidence type="ECO:0000256" key="1">
    <source>
        <dbReference type="SAM" id="SignalP"/>
    </source>
</evidence>
<reference evidence="3 4" key="2">
    <citation type="submission" date="2020-11" db="EMBL/GenBank/DDBJ databases">
        <title>Complete genome sequence of Pectobacterium brasiliense strain F126.</title>
        <authorList>
            <person name="Miroshnikov K."/>
            <person name="Vo T.N.H."/>
            <person name="Khodykina M.V."/>
            <person name="Kabanova A.P."/>
            <person name="Shneider M."/>
            <person name="Korzhenkov A."/>
            <person name="Toschakov S.V."/>
            <person name="Miroshnikov K.A."/>
            <person name="Ignatov A.N."/>
            <person name="Mikhailova Y.V."/>
            <person name="Shelenkov A."/>
            <person name="Yanushevich Y.G."/>
            <person name="Evseev P.V."/>
        </authorList>
    </citation>
    <scope>NUCLEOTIDE SEQUENCE [LARGE SCALE GENOMIC DNA]</scope>
    <source>
        <strain evidence="3 4">F126</strain>
    </source>
</reference>
<dbReference type="Proteomes" id="UP000269351">
    <property type="component" value="Chromosome"/>
</dbReference>
<evidence type="ECO:0000313" key="4">
    <source>
        <dbReference type="Proteomes" id="UP000269351"/>
    </source>
</evidence>
<dbReference type="RefSeq" id="WP_127110971.1">
    <property type="nucleotide sequence ID" value="NZ_BSWF01000010.1"/>
</dbReference>
<dbReference type="Proteomes" id="UP000762586">
    <property type="component" value="Unassembled WGS sequence"/>
</dbReference>
<keyword evidence="1" id="KW-0732">Signal</keyword>
<organism evidence="3 4">
    <name type="scientific">Pectobacterium brasiliense</name>
    <dbReference type="NCBI Taxonomy" id="180957"/>
    <lineage>
        <taxon>Bacteria</taxon>
        <taxon>Pseudomonadati</taxon>
        <taxon>Pseudomonadota</taxon>
        <taxon>Gammaproteobacteria</taxon>
        <taxon>Enterobacterales</taxon>
        <taxon>Pectobacteriaceae</taxon>
        <taxon>Pectobacterium</taxon>
    </lineage>
</organism>
<evidence type="ECO:0000313" key="5">
    <source>
        <dbReference type="Proteomes" id="UP000762586"/>
    </source>
</evidence>
<dbReference type="EMBL" id="JACGET010000017">
    <property type="protein sequence ID" value="MBN3107307.1"/>
    <property type="molecule type" value="Genomic_DNA"/>
</dbReference>
<name>A0A3S1A9W1_9GAMM</name>
<protein>
    <submittedName>
        <fullName evidence="3">Uncharacterized protein</fullName>
    </submittedName>
</protein>
<accession>A0A3S1A9W1</accession>
<keyword evidence="5" id="KW-1185">Reference proteome</keyword>
<feature type="signal peptide" evidence="1">
    <location>
        <begin position="1"/>
        <end position="18"/>
    </location>
</feature>
<evidence type="ECO:0000313" key="2">
    <source>
        <dbReference type="EMBL" id="MBN3107307.1"/>
    </source>
</evidence>
<feature type="chain" id="PRO_5044600437" evidence="1">
    <location>
        <begin position="19"/>
        <end position="227"/>
    </location>
</feature>